<dbReference type="EMBL" id="KZ613944">
    <property type="protein sequence ID" value="PMD41386.1"/>
    <property type="molecule type" value="Genomic_DNA"/>
</dbReference>
<sequence length="236" mass="24335">METVNNLASAASRAIWGDGAADSAQSKENETQGQEPLSGETGDVKAGEPYDKGNAEPTSTPAEPKPVVDEPASTTSTEEPKISTLPLNPKVVDTTAVTAVDELSSVEPATADPALQPKTEAEKAAVVDTNGTARDVDAGAAKDDGPLKFTHGEGTGELPIKSTSLKADGAEVDAATPEAGKEADRVFKDKSASRESGAAVSQTSSEEVGGKDEKSGKTKLKDKIKEKLHIGHKDKD</sequence>
<reference evidence="2 3" key="1">
    <citation type="submission" date="2016-04" db="EMBL/GenBank/DDBJ databases">
        <title>A degradative enzymes factory behind the ericoid mycorrhizal symbiosis.</title>
        <authorList>
            <consortium name="DOE Joint Genome Institute"/>
            <person name="Martino E."/>
            <person name="Morin E."/>
            <person name="Grelet G."/>
            <person name="Kuo A."/>
            <person name="Kohler A."/>
            <person name="Daghino S."/>
            <person name="Barry K."/>
            <person name="Choi C."/>
            <person name="Cichocki N."/>
            <person name="Clum A."/>
            <person name="Copeland A."/>
            <person name="Hainaut M."/>
            <person name="Haridas S."/>
            <person name="Labutti K."/>
            <person name="Lindquist E."/>
            <person name="Lipzen A."/>
            <person name="Khouja H.-R."/>
            <person name="Murat C."/>
            <person name="Ohm R."/>
            <person name="Olson A."/>
            <person name="Spatafora J."/>
            <person name="Veneault-Fourrey C."/>
            <person name="Henrissat B."/>
            <person name="Grigoriev I."/>
            <person name="Martin F."/>
            <person name="Perotto S."/>
        </authorList>
    </citation>
    <scope>NUCLEOTIDE SEQUENCE [LARGE SCALE GENOMIC DNA]</scope>
    <source>
        <strain evidence="2 3">F</strain>
    </source>
</reference>
<dbReference type="OrthoDB" id="5388207at2759"/>
<evidence type="ECO:0008006" key="4">
    <source>
        <dbReference type="Google" id="ProtNLM"/>
    </source>
</evidence>
<keyword evidence="3" id="KW-1185">Reference proteome</keyword>
<name>A0A2J6RS82_HYAVF</name>
<gene>
    <name evidence="2" type="ORF">L207DRAFT_581824</name>
</gene>
<evidence type="ECO:0000313" key="2">
    <source>
        <dbReference type="EMBL" id="PMD41386.1"/>
    </source>
</evidence>
<feature type="compositionally biased region" description="Low complexity" evidence="1">
    <location>
        <begin position="91"/>
        <end position="101"/>
    </location>
</feature>
<dbReference type="Proteomes" id="UP000235786">
    <property type="component" value="Unassembled WGS sequence"/>
</dbReference>
<protein>
    <recommendedName>
        <fullName evidence="4">Glycine-rich cell wall structural protein 1</fullName>
    </recommendedName>
</protein>
<dbReference type="AlphaFoldDB" id="A0A2J6RS82"/>
<organism evidence="2 3">
    <name type="scientific">Hyaloscypha variabilis (strain UAMH 11265 / GT02V1 / F)</name>
    <name type="common">Meliniomyces variabilis</name>
    <dbReference type="NCBI Taxonomy" id="1149755"/>
    <lineage>
        <taxon>Eukaryota</taxon>
        <taxon>Fungi</taxon>
        <taxon>Dikarya</taxon>
        <taxon>Ascomycota</taxon>
        <taxon>Pezizomycotina</taxon>
        <taxon>Leotiomycetes</taxon>
        <taxon>Helotiales</taxon>
        <taxon>Hyaloscyphaceae</taxon>
        <taxon>Hyaloscypha</taxon>
        <taxon>Hyaloscypha variabilis</taxon>
    </lineage>
</organism>
<evidence type="ECO:0000313" key="3">
    <source>
        <dbReference type="Proteomes" id="UP000235786"/>
    </source>
</evidence>
<proteinExistence type="predicted"/>
<feature type="compositionally biased region" description="Basic and acidic residues" evidence="1">
    <location>
        <begin position="134"/>
        <end position="146"/>
    </location>
</feature>
<accession>A0A2J6RS82</accession>
<feature type="region of interest" description="Disordered" evidence="1">
    <location>
        <begin position="1"/>
        <end position="236"/>
    </location>
</feature>
<feature type="compositionally biased region" description="Basic and acidic residues" evidence="1">
    <location>
        <begin position="208"/>
        <end position="236"/>
    </location>
</feature>
<feature type="compositionally biased region" description="Basic and acidic residues" evidence="1">
    <location>
        <begin position="42"/>
        <end position="54"/>
    </location>
</feature>
<dbReference type="STRING" id="1149755.A0A2J6RS82"/>
<evidence type="ECO:0000256" key="1">
    <source>
        <dbReference type="SAM" id="MobiDB-lite"/>
    </source>
</evidence>
<feature type="compositionally biased region" description="Basic and acidic residues" evidence="1">
    <location>
        <begin position="179"/>
        <end position="193"/>
    </location>
</feature>